<comment type="similarity">
    <text evidence="3">Belongs to the Nudix hydrolase family. NudK subfamily.</text>
</comment>
<dbReference type="InterPro" id="IPR015797">
    <property type="entry name" value="NUDIX_hydrolase-like_dom_sf"/>
</dbReference>
<feature type="short sequence motif" description="Nudix box" evidence="10">
    <location>
        <begin position="86"/>
        <end position="107"/>
    </location>
</feature>
<dbReference type="Gene3D" id="3.90.79.10">
    <property type="entry name" value="Nucleoside Triphosphate Pyrophosphohydrolase"/>
    <property type="match status" value="1"/>
</dbReference>
<evidence type="ECO:0000256" key="3">
    <source>
        <dbReference type="ARBA" id="ARBA00007275"/>
    </source>
</evidence>
<dbReference type="GO" id="GO:0019693">
    <property type="term" value="P:ribose phosphate metabolic process"/>
    <property type="evidence" value="ECO:0007669"/>
    <property type="project" value="TreeGrafter"/>
</dbReference>
<dbReference type="PROSITE" id="PS51462">
    <property type="entry name" value="NUDIX"/>
    <property type="match status" value="1"/>
</dbReference>
<dbReference type="InterPro" id="IPR004385">
    <property type="entry name" value="NDP_pyrophosphatase"/>
</dbReference>
<keyword evidence="13" id="KW-1185">Reference proteome</keyword>
<evidence type="ECO:0000256" key="10">
    <source>
        <dbReference type="PIRSR" id="PIRSR604385-3"/>
    </source>
</evidence>
<comment type="catalytic activity">
    <reaction evidence="1">
        <text>GDP-alpha-D-mannose + H2O = alpha-D-mannose 1-phosphate + GMP + 2 H(+)</text>
        <dbReference type="Rhea" id="RHEA:27978"/>
        <dbReference type="ChEBI" id="CHEBI:15377"/>
        <dbReference type="ChEBI" id="CHEBI:15378"/>
        <dbReference type="ChEBI" id="CHEBI:57527"/>
        <dbReference type="ChEBI" id="CHEBI:58115"/>
        <dbReference type="ChEBI" id="CHEBI:58409"/>
    </reaction>
</comment>
<keyword evidence="9" id="KW-0460">Magnesium</keyword>
<dbReference type="GO" id="GO:0016818">
    <property type="term" value="F:hydrolase activity, acting on acid anhydrides, in phosphorus-containing anhydrides"/>
    <property type="evidence" value="ECO:0007669"/>
    <property type="project" value="InterPro"/>
</dbReference>
<feature type="binding site" evidence="9">
    <location>
        <position position="100"/>
    </location>
    <ligand>
        <name>Mg(2+)</name>
        <dbReference type="ChEBI" id="CHEBI:18420"/>
        <label>2</label>
    </ligand>
</feature>
<dbReference type="GO" id="GO:0046872">
    <property type="term" value="F:metal ion binding"/>
    <property type="evidence" value="ECO:0007669"/>
    <property type="project" value="UniProtKB-KW"/>
</dbReference>
<reference evidence="12 13" key="1">
    <citation type="submission" date="2020-07" db="EMBL/GenBank/DDBJ databases">
        <authorList>
            <person name="Sun Q."/>
        </authorList>
    </citation>
    <scope>NUCLEOTIDE SEQUENCE [LARGE SCALE GENOMIC DNA]</scope>
    <source>
        <strain evidence="12 13">MAH-1</strain>
    </source>
</reference>
<evidence type="ECO:0000256" key="4">
    <source>
        <dbReference type="ARBA" id="ARBA00011738"/>
    </source>
</evidence>
<evidence type="ECO:0000256" key="7">
    <source>
        <dbReference type="ARBA" id="ARBA00032162"/>
    </source>
</evidence>
<accession>A0A7Y9C6H9</accession>
<evidence type="ECO:0000256" key="6">
    <source>
        <dbReference type="ARBA" id="ARBA00022801"/>
    </source>
</evidence>
<dbReference type="EMBL" id="JACBJI010000008">
    <property type="protein sequence ID" value="NYA72421.1"/>
    <property type="molecule type" value="Genomic_DNA"/>
</dbReference>
<dbReference type="PANTHER" id="PTHR11839">
    <property type="entry name" value="UDP/ADP-SUGAR PYROPHOSPHATASE"/>
    <property type="match status" value="1"/>
</dbReference>
<dbReference type="Pfam" id="PF00293">
    <property type="entry name" value="NUDIX"/>
    <property type="match status" value="1"/>
</dbReference>
<feature type="domain" description="Nudix hydrolase" evidence="11">
    <location>
        <begin position="43"/>
        <end position="182"/>
    </location>
</feature>
<keyword evidence="6" id="KW-0378">Hydrolase</keyword>
<name>A0A7Y9C6H9_9FLAO</name>
<comment type="cofactor">
    <cofactor evidence="2 9">
        <name>Mg(2+)</name>
        <dbReference type="ChEBI" id="CHEBI:18420"/>
    </cofactor>
</comment>
<keyword evidence="9" id="KW-0479">Metal-binding</keyword>
<organism evidence="12 13">
    <name type="scientific">Flavobacterium agri</name>
    <dbReference type="NCBI Taxonomy" id="2743471"/>
    <lineage>
        <taxon>Bacteria</taxon>
        <taxon>Pseudomonadati</taxon>
        <taxon>Bacteroidota</taxon>
        <taxon>Flavobacteriia</taxon>
        <taxon>Flavobacteriales</taxon>
        <taxon>Flavobacteriaceae</taxon>
        <taxon>Flavobacterium</taxon>
    </lineage>
</organism>
<comment type="subunit">
    <text evidence="4">Homodimer.</text>
</comment>
<dbReference type="GO" id="GO:0005829">
    <property type="term" value="C:cytosol"/>
    <property type="evidence" value="ECO:0007669"/>
    <property type="project" value="TreeGrafter"/>
</dbReference>
<comment type="caution">
    <text evidence="12">The sequence shown here is derived from an EMBL/GenBank/DDBJ whole genome shotgun (WGS) entry which is preliminary data.</text>
</comment>
<evidence type="ECO:0000256" key="9">
    <source>
        <dbReference type="PIRSR" id="PIRSR604385-2"/>
    </source>
</evidence>
<dbReference type="PANTHER" id="PTHR11839:SF18">
    <property type="entry name" value="NUDIX HYDROLASE DOMAIN-CONTAINING PROTEIN"/>
    <property type="match status" value="1"/>
</dbReference>
<gene>
    <name evidence="12" type="ORF">HZF10_15935</name>
</gene>
<evidence type="ECO:0000256" key="5">
    <source>
        <dbReference type="ARBA" id="ARBA00016377"/>
    </source>
</evidence>
<evidence type="ECO:0000259" key="11">
    <source>
        <dbReference type="PROSITE" id="PS51462"/>
    </source>
</evidence>
<sequence length="194" mass="21994">MENPKINIRETTLLSDNHYLLQKVTFDYTTEKGTDTQTREVYDRGNGATVLLYNREYGNVVLIRQFRLPTYLNKNETGMMIEACAGLIEEADPAETVRREAIEETGYHISKVEKAFAAYMSPGAVTEILHCFVAEYTKDMKLSEGGGLATEHENIQILEMPFKQALEMVKSGEISDAKTIMLLQYAQINKLLEI</sequence>
<dbReference type="CDD" id="cd24157">
    <property type="entry name" value="NUDIX_GDPMK"/>
    <property type="match status" value="1"/>
</dbReference>
<dbReference type="Proteomes" id="UP000535020">
    <property type="component" value="Unassembled WGS sequence"/>
</dbReference>
<evidence type="ECO:0000313" key="13">
    <source>
        <dbReference type="Proteomes" id="UP000535020"/>
    </source>
</evidence>
<feature type="binding site" evidence="9">
    <location>
        <position position="104"/>
    </location>
    <ligand>
        <name>Mg(2+)</name>
        <dbReference type="ChEBI" id="CHEBI:18420"/>
        <label>2</label>
    </ligand>
</feature>
<feature type="binding site" evidence="9">
    <location>
        <position position="85"/>
    </location>
    <ligand>
        <name>Mg(2+)</name>
        <dbReference type="ChEBI" id="CHEBI:18420"/>
        <label>1</label>
    </ligand>
</feature>
<dbReference type="AlphaFoldDB" id="A0A7Y9C6H9"/>
<evidence type="ECO:0000256" key="1">
    <source>
        <dbReference type="ARBA" id="ARBA00000847"/>
    </source>
</evidence>
<dbReference type="SUPFAM" id="SSF55811">
    <property type="entry name" value="Nudix"/>
    <property type="match status" value="1"/>
</dbReference>
<feature type="binding site" evidence="9">
    <location>
        <position position="153"/>
    </location>
    <ligand>
        <name>Mg(2+)</name>
        <dbReference type="ChEBI" id="CHEBI:18420"/>
        <label>1</label>
    </ligand>
</feature>
<protein>
    <recommendedName>
        <fullName evidence="5">GDP-mannose pyrophosphatase</fullName>
    </recommendedName>
    <alternativeName>
        <fullName evidence="7">GDP-mannose hydrolase</fullName>
    </alternativeName>
    <alternativeName>
        <fullName evidence="8">GDPMK</fullName>
    </alternativeName>
</protein>
<evidence type="ECO:0000313" key="12">
    <source>
        <dbReference type="EMBL" id="NYA72421.1"/>
    </source>
</evidence>
<dbReference type="GO" id="GO:0006753">
    <property type="term" value="P:nucleoside phosphate metabolic process"/>
    <property type="evidence" value="ECO:0007669"/>
    <property type="project" value="TreeGrafter"/>
</dbReference>
<dbReference type="RefSeq" id="WP_176007227.1">
    <property type="nucleotide sequence ID" value="NZ_JABWMI010000020.1"/>
</dbReference>
<dbReference type="NCBIfam" id="TIGR00052">
    <property type="entry name" value="nudix-type nucleoside diphosphatase, YffH/AdpP family"/>
    <property type="match status" value="1"/>
</dbReference>
<evidence type="ECO:0000256" key="8">
    <source>
        <dbReference type="ARBA" id="ARBA00032272"/>
    </source>
</evidence>
<evidence type="ECO:0000256" key="2">
    <source>
        <dbReference type="ARBA" id="ARBA00001946"/>
    </source>
</evidence>
<dbReference type="InterPro" id="IPR000086">
    <property type="entry name" value="NUDIX_hydrolase_dom"/>
</dbReference>
<proteinExistence type="inferred from homology"/>